<accession>A0A239TLT0</accession>
<proteinExistence type="predicted"/>
<feature type="chain" id="PRO_5011236185" description="Transglutaminase-like domain-containing protein" evidence="1">
    <location>
        <begin position="23"/>
        <end position="161"/>
    </location>
</feature>
<evidence type="ECO:0008006" key="4">
    <source>
        <dbReference type="Google" id="ProtNLM"/>
    </source>
</evidence>
<keyword evidence="1" id="KW-0732">Signal</keyword>
<gene>
    <name evidence="2" type="ORF">SAMEA4364220_00884</name>
</gene>
<dbReference type="RefSeq" id="WP_051177651.1">
    <property type="nucleotide sequence ID" value="NZ_LT906446.1"/>
</dbReference>
<feature type="signal peptide" evidence="1">
    <location>
        <begin position="1"/>
        <end position="22"/>
    </location>
</feature>
<evidence type="ECO:0000256" key="1">
    <source>
        <dbReference type="SAM" id="SignalP"/>
    </source>
</evidence>
<dbReference type="AlphaFoldDB" id="A0A239TLT0"/>
<evidence type="ECO:0000313" key="2">
    <source>
        <dbReference type="EMBL" id="SNU98178.1"/>
    </source>
</evidence>
<dbReference type="EMBL" id="LT906446">
    <property type="protein sequence ID" value="SNU98178.1"/>
    <property type="molecule type" value="Genomic_DNA"/>
</dbReference>
<protein>
    <recommendedName>
        <fullName evidence="4">Transglutaminase-like domain-containing protein</fullName>
    </recommendedName>
</protein>
<sequence>MQKLVFVLALMVVFSFNGFSVAAAHDYYGSTITAEQAAQADAIAKSIADEVMSNSAYTTDLQKVRAAAEIVTAYGAKCRYGNDENKYYRSPYGVFISGNMTCAGMVRAMGRVLDFMGYEYVHVNENEWSHQWITLYMDGKQGYIDPSVFPGGLAGYGEYRY</sequence>
<organism evidence="2 3">
    <name type="scientific">Megamonas hypermegale</name>
    <dbReference type="NCBI Taxonomy" id="158847"/>
    <lineage>
        <taxon>Bacteria</taxon>
        <taxon>Bacillati</taxon>
        <taxon>Bacillota</taxon>
        <taxon>Negativicutes</taxon>
        <taxon>Selenomonadales</taxon>
        <taxon>Selenomonadaceae</taxon>
        <taxon>Megamonas</taxon>
    </lineage>
</organism>
<dbReference type="GeneID" id="78506903"/>
<dbReference type="Proteomes" id="UP000215383">
    <property type="component" value="Chromosome 1"/>
</dbReference>
<name>A0A239TLT0_9FIRM</name>
<dbReference type="eggNOG" id="ENOG50330RA">
    <property type="taxonomic scope" value="Bacteria"/>
</dbReference>
<keyword evidence="3" id="KW-1185">Reference proteome</keyword>
<evidence type="ECO:0000313" key="3">
    <source>
        <dbReference type="Proteomes" id="UP000215383"/>
    </source>
</evidence>
<reference evidence="2 3" key="1">
    <citation type="submission" date="2017-06" db="EMBL/GenBank/DDBJ databases">
        <authorList>
            <consortium name="Pathogen Informatics"/>
        </authorList>
    </citation>
    <scope>NUCLEOTIDE SEQUENCE [LARGE SCALE GENOMIC DNA]</scope>
    <source>
        <strain evidence="2 3">NCTC10570</strain>
    </source>
</reference>